<name>E0XV04_9GAMM</name>
<evidence type="ECO:0000256" key="1">
    <source>
        <dbReference type="SAM" id="MobiDB-lite"/>
    </source>
</evidence>
<feature type="compositionally biased region" description="Basic and acidic residues" evidence="1">
    <location>
        <begin position="38"/>
        <end position="47"/>
    </location>
</feature>
<dbReference type="EMBL" id="GU474884">
    <property type="protein sequence ID" value="ADI18245.1"/>
    <property type="molecule type" value="Genomic_DNA"/>
</dbReference>
<feature type="region of interest" description="Disordered" evidence="1">
    <location>
        <begin position="1"/>
        <end position="89"/>
    </location>
</feature>
<protein>
    <submittedName>
        <fullName evidence="2">Uncharacterized protein</fullName>
    </submittedName>
</protein>
<dbReference type="AlphaFoldDB" id="E0XV04"/>
<proteinExistence type="predicted"/>
<evidence type="ECO:0000313" key="2">
    <source>
        <dbReference type="EMBL" id="ADI18245.1"/>
    </source>
</evidence>
<sequence>MEYDKTYTTQSGTDVGEKGSATRLRDRWFSMRHPKVSKKADFPKSRESNLGSQRCEPFPRWSVWLPGEPFPEHPSNRPGSRSAGQPKRR</sequence>
<reference evidence="2" key="1">
    <citation type="journal article" date="2011" name="Environ. Microbiol.">
        <title>Time-series analyses of Monterey Bay coastal microbial picoplankton using a 'genome proxy' microarray.</title>
        <authorList>
            <person name="Rich V.I."/>
            <person name="Pham V.D."/>
            <person name="Eppley J."/>
            <person name="Shi Y."/>
            <person name="DeLong E.F."/>
        </authorList>
    </citation>
    <scope>NUCLEOTIDE SEQUENCE</scope>
</reference>
<accession>E0XV04</accession>
<organism evidence="2">
    <name type="scientific">uncultured gamma proteobacterium HF0200_40H22</name>
    <dbReference type="NCBI Taxonomy" id="710985"/>
    <lineage>
        <taxon>Bacteria</taxon>
        <taxon>Pseudomonadati</taxon>
        <taxon>Pseudomonadota</taxon>
        <taxon>Gammaproteobacteria</taxon>
        <taxon>environmental samples</taxon>
    </lineage>
</organism>
<feature type="compositionally biased region" description="Polar residues" evidence="1">
    <location>
        <begin position="1"/>
        <end position="13"/>
    </location>
</feature>